<feature type="domain" description="Creatinase N-terminal" evidence="5">
    <location>
        <begin position="4"/>
        <end position="128"/>
    </location>
</feature>
<dbReference type="Gene3D" id="3.90.230.10">
    <property type="entry name" value="Creatinase/methionine aminopeptidase superfamily"/>
    <property type="match status" value="1"/>
</dbReference>
<comment type="caution">
    <text evidence="6">The sequence shown here is derived from an EMBL/GenBank/DDBJ whole genome shotgun (WGS) entry which is preliminary data.</text>
</comment>
<protein>
    <submittedName>
        <fullName evidence="6">Creatinase</fullName>
    </submittedName>
</protein>
<evidence type="ECO:0000256" key="2">
    <source>
        <dbReference type="ARBA" id="ARBA00022801"/>
    </source>
</evidence>
<dbReference type="InterPro" id="IPR000587">
    <property type="entry name" value="Creatinase_N"/>
</dbReference>
<gene>
    <name evidence="6" type="ORF">HMPREF9257_0358</name>
</gene>
<proteinExistence type="inferred from homology"/>
<dbReference type="SUPFAM" id="SSF53092">
    <property type="entry name" value="Creatinase/prolidase N-terminal domain"/>
    <property type="match status" value="1"/>
</dbReference>
<dbReference type="Gene3D" id="3.40.350.10">
    <property type="entry name" value="Creatinase/prolidase N-terminal domain"/>
    <property type="match status" value="1"/>
</dbReference>
<dbReference type="InterPro" id="IPR000994">
    <property type="entry name" value="Pept_M24"/>
</dbReference>
<organism evidence="6 7">
    <name type="scientific">Eremococcus coleocola ACS-139-V-Col8</name>
    <dbReference type="NCBI Taxonomy" id="908337"/>
    <lineage>
        <taxon>Bacteria</taxon>
        <taxon>Bacillati</taxon>
        <taxon>Bacillota</taxon>
        <taxon>Bacilli</taxon>
        <taxon>Lactobacillales</taxon>
        <taxon>Aerococcaceae</taxon>
        <taxon>Eremococcus</taxon>
    </lineage>
</organism>
<dbReference type="PANTHER" id="PTHR46112">
    <property type="entry name" value="AMINOPEPTIDASE"/>
    <property type="match status" value="1"/>
</dbReference>
<evidence type="ECO:0000313" key="7">
    <source>
        <dbReference type="Proteomes" id="UP000005990"/>
    </source>
</evidence>
<keyword evidence="2" id="KW-0378">Hydrolase</keyword>
<dbReference type="EMBL" id="AENN01000011">
    <property type="protein sequence ID" value="EFR31481.1"/>
    <property type="molecule type" value="Genomic_DNA"/>
</dbReference>
<dbReference type="OrthoDB" id="9806388at2"/>
<dbReference type="GO" id="GO:0046872">
    <property type="term" value="F:metal ion binding"/>
    <property type="evidence" value="ECO:0007669"/>
    <property type="project" value="UniProtKB-KW"/>
</dbReference>
<evidence type="ECO:0000259" key="4">
    <source>
        <dbReference type="Pfam" id="PF00557"/>
    </source>
</evidence>
<dbReference type="STRING" id="908337.HMPREF9257_0358"/>
<dbReference type="Pfam" id="PF00557">
    <property type="entry name" value="Peptidase_M24"/>
    <property type="match status" value="1"/>
</dbReference>
<accession>E4KNJ5</accession>
<dbReference type="PANTHER" id="PTHR46112:SF3">
    <property type="entry name" value="AMINOPEPTIDASE YPDF"/>
    <property type="match status" value="1"/>
</dbReference>
<dbReference type="RefSeq" id="WP_006418015.1">
    <property type="nucleotide sequence ID" value="NZ_AENN01000011.1"/>
</dbReference>
<comment type="similarity">
    <text evidence="3">Belongs to the peptidase M24B family.</text>
</comment>
<dbReference type="GO" id="GO:0016787">
    <property type="term" value="F:hydrolase activity"/>
    <property type="evidence" value="ECO:0007669"/>
    <property type="project" value="UniProtKB-KW"/>
</dbReference>
<dbReference type="eggNOG" id="COG0006">
    <property type="taxonomic scope" value="Bacteria"/>
</dbReference>
<evidence type="ECO:0000256" key="1">
    <source>
        <dbReference type="ARBA" id="ARBA00022723"/>
    </source>
</evidence>
<dbReference type="Pfam" id="PF01321">
    <property type="entry name" value="Creatinase_N"/>
    <property type="match status" value="1"/>
</dbReference>
<reference evidence="6 7" key="1">
    <citation type="submission" date="2010-10" db="EMBL/GenBank/DDBJ databases">
        <authorList>
            <person name="Durkin A.S."/>
            <person name="Madupu R."/>
            <person name="Torralba M."/>
            <person name="Gillis M."/>
            <person name="Methe B."/>
            <person name="Sutton G."/>
            <person name="Nelson K.E."/>
        </authorList>
    </citation>
    <scope>NUCLEOTIDE SEQUENCE [LARGE SCALE GENOMIC DNA]</scope>
    <source>
        <strain evidence="6 7">ACS-139-V-Col8</strain>
    </source>
</reference>
<sequence length="355" mass="39391">MLYRLENVRKELKELGLDALLVSTPYNIRYLSNFTGTTAQVLVTLEDAYFITDFRYADQAKAQAKGFKIRIQTDGVYQEINDILIEDKIERLGIEADNMTVSTYMELSDLFEVEIIETKGLIEKIREIKDETEVQLIKDACAITDAAFDHILGFIKAGQTTEIEVANELERFCKSKGSTGMSFDTIVASGLRSAMPHGVASEKVIEEGELVTLDFGCYYKGYTSDMTRTIAVGQVDDKLKEIYQVVYDAHMKVTQEAKPGMTGAEIDAIARDYISEKGYGEYFGHSTGHGIGLDIHEGPAISRLNHKPVVAGQMITNEPGIYISGLGGVRIEDDLIVTEDGMIPIQTAPRELITI</sequence>
<evidence type="ECO:0000259" key="5">
    <source>
        <dbReference type="Pfam" id="PF01321"/>
    </source>
</evidence>
<keyword evidence="1 3" id="KW-0479">Metal-binding</keyword>
<dbReference type="InterPro" id="IPR036005">
    <property type="entry name" value="Creatinase/aminopeptidase-like"/>
</dbReference>
<evidence type="ECO:0000313" key="6">
    <source>
        <dbReference type="EMBL" id="EFR31481.1"/>
    </source>
</evidence>
<dbReference type="SUPFAM" id="SSF55920">
    <property type="entry name" value="Creatinase/aminopeptidase"/>
    <property type="match status" value="1"/>
</dbReference>
<keyword evidence="7" id="KW-1185">Reference proteome</keyword>
<dbReference type="InterPro" id="IPR050659">
    <property type="entry name" value="Peptidase_M24B"/>
</dbReference>
<dbReference type="InterPro" id="IPR029149">
    <property type="entry name" value="Creatin/AminoP/Spt16_N"/>
</dbReference>
<dbReference type="AlphaFoldDB" id="E4KNJ5"/>
<evidence type="ECO:0000256" key="3">
    <source>
        <dbReference type="RuleBase" id="RU000590"/>
    </source>
</evidence>
<feature type="domain" description="Peptidase M24" evidence="4">
    <location>
        <begin position="136"/>
        <end position="339"/>
    </location>
</feature>
<name>E4KNJ5_9LACT</name>
<dbReference type="Proteomes" id="UP000005990">
    <property type="component" value="Unassembled WGS sequence"/>
</dbReference>
<dbReference type="CDD" id="cd01092">
    <property type="entry name" value="APP-like"/>
    <property type="match status" value="1"/>
</dbReference>
<dbReference type="InterPro" id="IPR001131">
    <property type="entry name" value="Peptidase_M24B_aminopep-P_CS"/>
</dbReference>
<dbReference type="PROSITE" id="PS00491">
    <property type="entry name" value="PROLINE_PEPTIDASE"/>
    <property type="match status" value="1"/>
</dbReference>